<accession>A0ACC3A600</accession>
<comment type="caution">
    <text evidence="1">The sequence shown here is derived from an EMBL/GenBank/DDBJ whole genome shotgun (WGS) entry which is preliminary data.</text>
</comment>
<gene>
    <name evidence="1" type="ORF">H2198_005414</name>
</gene>
<dbReference type="EMBL" id="JAPDRQ010000089">
    <property type="protein sequence ID" value="KAJ9655794.1"/>
    <property type="molecule type" value="Genomic_DNA"/>
</dbReference>
<name>A0ACC3A600_9EURO</name>
<evidence type="ECO:0000313" key="1">
    <source>
        <dbReference type="EMBL" id="KAJ9655794.1"/>
    </source>
</evidence>
<dbReference type="Proteomes" id="UP001172386">
    <property type="component" value="Unassembled WGS sequence"/>
</dbReference>
<sequence>MSRNEVDVSKAVNLTVHPSDPKMLQYWKLESAHRKPHVPGTITPNEKRQYLITKVDHALSQFDVAGNQSQ</sequence>
<proteinExistence type="predicted"/>
<evidence type="ECO:0000313" key="2">
    <source>
        <dbReference type="Proteomes" id="UP001172386"/>
    </source>
</evidence>
<protein>
    <submittedName>
        <fullName evidence="1">Uncharacterized protein</fullName>
    </submittedName>
</protein>
<organism evidence="1 2">
    <name type="scientific">Neophaeococcomyces mojaviensis</name>
    <dbReference type="NCBI Taxonomy" id="3383035"/>
    <lineage>
        <taxon>Eukaryota</taxon>
        <taxon>Fungi</taxon>
        <taxon>Dikarya</taxon>
        <taxon>Ascomycota</taxon>
        <taxon>Pezizomycotina</taxon>
        <taxon>Eurotiomycetes</taxon>
        <taxon>Chaetothyriomycetidae</taxon>
        <taxon>Chaetothyriales</taxon>
        <taxon>Chaetothyriales incertae sedis</taxon>
        <taxon>Neophaeococcomyces</taxon>
    </lineage>
</organism>
<keyword evidence="2" id="KW-1185">Reference proteome</keyword>
<reference evidence="1" key="1">
    <citation type="submission" date="2022-10" db="EMBL/GenBank/DDBJ databases">
        <title>Culturing micro-colonial fungi from biological soil crusts in the Mojave desert and describing Neophaeococcomyces mojavensis, and introducing the new genera and species Taxawa tesnikishii.</title>
        <authorList>
            <person name="Kurbessoian T."/>
            <person name="Stajich J.E."/>
        </authorList>
    </citation>
    <scope>NUCLEOTIDE SEQUENCE</scope>
    <source>
        <strain evidence="1">JES_112</strain>
    </source>
</reference>